<keyword evidence="1" id="KW-1133">Transmembrane helix</keyword>
<dbReference type="RefSeq" id="WP_000540873.1">
    <property type="nucleotide sequence ID" value="NZ_CP013278.1"/>
</dbReference>
<name>A0A160LJP0_BACTI</name>
<dbReference type="AlphaFoldDB" id="A0A160LJP0"/>
<accession>A0A160LJP0</accession>
<protein>
    <submittedName>
        <fullName evidence="2">Uncharacterized protein</fullName>
    </submittedName>
</protein>
<dbReference type="PATRIC" id="fig|1430.6.peg.1985"/>
<feature type="transmembrane region" description="Helical" evidence="1">
    <location>
        <begin position="46"/>
        <end position="66"/>
    </location>
</feature>
<keyword evidence="1" id="KW-0472">Membrane</keyword>
<evidence type="ECO:0000256" key="1">
    <source>
        <dbReference type="SAM" id="Phobius"/>
    </source>
</evidence>
<evidence type="ECO:0000313" key="2">
    <source>
        <dbReference type="EMBL" id="AND28406.1"/>
    </source>
</evidence>
<dbReference type="EMBL" id="CP013278">
    <property type="protein sequence ID" value="AND28406.1"/>
    <property type="molecule type" value="Genomic_DNA"/>
</dbReference>
<keyword evidence="1" id="KW-0812">Transmembrane</keyword>
<geneLocation type="plasmid" evidence="2">
    <name>pAM65-52-3-235K</name>
</geneLocation>
<keyword evidence="2" id="KW-0614">Plasmid</keyword>
<reference evidence="2" key="1">
    <citation type="journal article" date="2017" name="Res. Microbiol.">
        <title>Comparative genomics of extrachromosomal elements in Bacillus thuringiensis subsp. israelensis.</title>
        <authorList>
            <person name="Bolotin A."/>
            <person name="Gillis A."/>
            <person name="Sanchis V."/>
            <person name="Nielsen-LeRoux C."/>
            <person name="Mahillon J."/>
            <person name="Lereclus D."/>
            <person name="Sorokin A."/>
        </authorList>
    </citation>
    <scope>NUCLEOTIDE SEQUENCE</scope>
    <source>
        <strain evidence="2">AM65-52</strain>
        <plasmid evidence="2">pAM65-52-3-235K</plasmid>
    </source>
</reference>
<organism evidence="2">
    <name type="scientific">Bacillus thuringiensis subsp. israelensis</name>
    <dbReference type="NCBI Taxonomy" id="1430"/>
    <lineage>
        <taxon>Bacteria</taxon>
        <taxon>Bacillati</taxon>
        <taxon>Bacillota</taxon>
        <taxon>Bacilli</taxon>
        <taxon>Bacillales</taxon>
        <taxon>Bacillaceae</taxon>
        <taxon>Bacillus</taxon>
        <taxon>Bacillus cereus group</taxon>
    </lineage>
</organism>
<gene>
    <name evidence="2" type="ORF">ATN07_32265</name>
</gene>
<proteinExistence type="predicted"/>
<sequence length="68" mass="7374">MGYLIAALFLLVITFILSLTLRGKPQEHAKGMLHEILTGSLGKMLLGALIALVIIGIFFAGMIYDLNN</sequence>